<keyword evidence="1 2" id="KW-0812">Transmembrane</keyword>
<feature type="transmembrane region" description="Helical" evidence="1">
    <location>
        <begin position="173"/>
        <end position="195"/>
    </location>
</feature>
<keyword evidence="1" id="KW-0472">Membrane</keyword>
<reference evidence="2" key="1">
    <citation type="submission" date="2018-11" db="EMBL/GenBank/DDBJ databases">
        <title>Venom-gland transcriptomics and venom proteomics of the Florida green centipede (Hemiscolopendra marginata) reveal sex-based variation in a centipede venom.</title>
        <authorList>
            <person name="Nystrom G.S."/>
            <person name="Ward M.J."/>
            <person name="Ellsworth S.A."/>
            <person name="Rokyta D.R."/>
        </authorList>
    </citation>
    <scope>NUCLEOTIDE SEQUENCE</scope>
    <source>
        <tissue evidence="2">Venom gland</tissue>
    </source>
</reference>
<dbReference type="AlphaFoldDB" id="A0A646QHX1"/>
<dbReference type="PANTHER" id="PTHR31034:SF2">
    <property type="entry name" value="TRANSMEMBRANE PROTEIN 101"/>
    <property type="match status" value="1"/>
</dbReference>
<evidence type="ECO:0000256" key="1">
    <source>
        <dbReference type="SAM" id="Phobius"/>
    </source>
</evidence>
<name>A0A646QHX1_9MYRI</name>
<dbReference type="PANTHER" id="PTHR31034">
    <property type="entry name" value="TRANSMEMBRANE PROTEIN 101"/>
    <property type="match status" value="1"/>
</dbReference>
<dbReference type="EMBL" id="GHBY01000368">
    <property type="protein sequence ID" value="MUP40545.1"/>
    <property type="molecule type" value="Transcribed_RNA"/>
</dbReference>
<feature type="transmembrane region" description="Helical" evidence="1">
    <location>
        <begin position="12"/>
        <end position="33"/>
    </location>
</feature>
<keyword evidence="1" id="KW-1133">Transmembrane helix</keyword>
<dbReference type="InterPro" id="IPR029371">
    <property type="entry name" value="TMEM101"/>
</dbReference>
<protein>
    <submittedName>
        <fullName evidence="2">Transmembrane protein 101</fullName>
    </submittedName>
</protein>
<feature type="transmembrane region" description="Helical" evidence="1">
    <location>
        <begin position="202"/>
        <end position="222"/>
    </location>
</feature>
<evidence type="ECO:0000313" key="2">
    <source>
        <dbReference type="EMBL" id="MUP40545.1"/>
    </source>
</evidence>
<organism evidence="2">
    <name type="scientific">Hemiscolopendra marginata</name>
    <dbReference type="NCBI Taxonomy" id="943146"/>
    <lineage>
        <taxon>Eukaryota</taxon>
        <taxon>Metazoa</taxon>
        <taxon>Ecdysozoa</taxon>
        <taxon>Arthropoda</taxon>
        <taxon>Myriapoda</taxon>
        <taxon>Chilopoda</taxon>
        <taxon>Pleurostigmophora</taxon>
        <taxon>Scolopendromorpha</taxon>
        <taxon>Scolopendridae</taxon>
        <taxon>Hemiscolopendra</taxon>
    </lineage>
</organism>
<accession>A0A646QHX1</accession>
<proteinExistence type="predicted"/>
<dbReference type="GO" id="GO:0043123">
    <property type="term" value="P:positive regulation of canonical NF-kappaB signal transduction"/>
    <property type="evidence" value="ECO:0007669"/>
    <property type="project" value="TreeGrafter"/>
</dbReference>
<feature type="transmembrane region" description="Helical" evidence="1">
    <location>
        <begin position="234"/>
        <end position="255"/>
    </location>
</feature>
<feature type="transmembrane region" description="Helical" evidence="1">
    <location>
        <begin position="78"/>
        <end position="97"/>
    </location>
</feature>
<feature type="transmembrane region" description="Helical" evidence="1">
    <location>
        <begin position="109"/>
        <end position="128"/>
    </location>
</feature>
<dbReference type="Pfam" id="PF15111">
    <property type="entry name" value="TMEM101"/>
    <property type="match status" value="1"/>
</dbReference>
<feature type="transmembrane region" description="Helical" evidence="1">
    <location>
        <begin position="135"/>
        <end position="153"/>
    </location>
</feature>
<feature type="transmembrane region" description="Helical" evidence="1">
    <location>
        <begin position="45"/>
        <end position="66"/>
    </location>
</feature>
<sequence>MASSKAREVCERTALFTLTTYPFFNAFSFLMLIAEQARITSEASFVNLVTSLVIYIHVVVMFMCALAMKLGHGTHHVALAHAVQLVLIIYYNMYPGVGPRYTDGLKIRVLSRAVGTVASYLILSSFVGKSAKIQRAGTILFGVFAAGCAYAVHCDLDYRLAFRLVYHVYTVDVVPSIIIHMAAVVGFLVCALAFLNETITRYVALALAAFVIFINLAVDWRLDFWTQRQRADYWCALRIATDNFPILAALILVALSRPNGKTIAENDVRNDEQVKTE</sequence>